<reference evidence="3 4" key="1">
    <citation type="submission" date="2024-04" db="EMBL/GenBank/DDBJ databases">
        <authorList>
            <person name="Waldvogel A.-M."/>
            <person name="Schoenle A."/>
        </authorList>
    </citation>
    <scope>NUCLEOTIDE SEQUENCE [LARGE SCALE GENOMIC DNA]</scope>
</reference>
<dbReference type="Proteomes" id="UP001497482">
    <property type="component" value="Chromosome 5"/>
</dbReference>
<organism evidence="3 4">
    <name type="scientific">Knipowitschia caucasica</name>
    <name type="common">Caucasian dwarf goby</name>
    <name type="synonym">Pomatoschistus caucasicus</name>
    <dbReference type="NCBI Taxonomy" id="637954"/>
    <lineage>
        <taxon>Eukaryota</taxon>
        <taxon>Metazoa</taxon>
        <taxon>Chordata</taxon>
        <taxon>Craniata</taxon>
        <taxon>Vertebrata</taxon>
        <taxon>Euteleostomi</taxon>
        <taxon>Actinopterygii</taxon>
        <taxon>Neopterygii</taxon>
        <taxon>Teleostei</taxon>
        <taxon>Neoteleostei</taxon>
        <taxon>Acanthomorphata</taxon>
        <taxon>Gobiaria</taxon>
        <taxon>Gobiiformes</taxon>
        <taxon>Gobioidei</taxon>
        <taxon>Gobiidae</taxon>
        <taxon>Gobiinae</taxon>
        <taxon>Knipowitschia</taxon>
    </lineage>
</organism>
<sequence>MSIDGYRLWRSRRSRFIAATKSTLFTFPRSLLPQQMSRTAGADRPRSKRKSHGTRLLQRSPPRPNHWTARSAQNIFHDLVEKDDAQCRYLLTYKLSQDHLELFFSSVRARGGFNNNPTTTQFTAAYKRLLVRQQPGLMDRITSLDSWTAGPAWTHGPQDQPGLMDRRTSLDSWTAGPAWTHGPQDQPGLMDRITILSNPAEPREALILNT</sequence>
<evidence type="ECO:0000259" key="2">
    <source>
        <dbReference type="Pfam" id="PF21789"/>
    </source>
</evidence>
<feature type="domain" description="Transposable element P transposase-like RNase H C-terminal" evidence="2">
    <location>
        <begin position="93"/>
        <end position="127"/>
    </location>
</feature>
<dbReference type="InterPro" id="IPR048367">
    <property type="entry name" value="TNP-like_RNaseH_C"/>
</dbReference>
<evidence type="ECO:0000313" key="3">
    <source>
        <dbReference type="EMBL" id="CAL1605247.1"/>
    </source>
</evidence>
<feature type="region of interest" description="Disordered" evidence="1">
    <location>
        <begin position="35"/>
        <end position="65"/>
    </location>
</feature>
<dbReference type="Pfam" id="PF21789">
    <property type="entry name" value="TNP-like_RNaseH_C"/>
    <property type="match status" value="1"/>
</dbReference>
<name>A0AAV2LW01_KNICA</name>
<accession>A0AAV2LW01</accession>
<proteinExistence type="predicted"/>
<dbReference type="AlphaFoldDB" id="A0AAV2LW01"/>
<evidence type="ECO:0000256" key="1">
    <source>
        <dbReference type="SAM" id="MobiDB-lite"/>
    </source>
</evidence>
<dbReference type="PANTHER" id="PTHR47577">
    <property type="entry name" value="THAP DOMAIN-CONTAINING PROTEIN 6"/>
    <property type="match status" value="1"/>
</dbReference>
<protein>
    <recommendedName>
        <fullName evidence="2">Transposable element P transposase-like RNase H C-terminal domain-containing protein</fullName>
    </recommendedName>
</protein>
<gene>
    <name evidence="3" type="ORF">KC01_LOCUS32663</name>
</gene>
<dbReference type="EMBL" id="OZ035827">
    <property type="protein sequence ID" value="CAL1605247.1"/>
    <property type="molecule type" value="Genomic_DNA"/>
</dbReference>
<keyword evidence="4" id="KW-1185">Reference proteome</keyword>
<evidence type="ECO:0000313" key="4">
    <source>
        <dbReference type="Proteomes" id="UP001497482"/>
    </source>
</evidence>
<dbReference type="PANTHER" id="PTHR47577:SF2">
    <property type="entry name" value="THAP DOMAIN CONTAINING 9"/>
    <property type="match status" value="1"/>
</dbReference>